<dbReference type="EMBL" id="JADFTT010000521">
    <property type="protein sequence ID" value="KAG5760668.1"/>
    <property type="molecule type" value="Genomic_DNA"/>
</dbReference>
<dbReference type="OrthoDB" id="4743586at2759"/>
<name>A0A9P7ICJ9_9HYPO</name>
<keyword evidence="3" id="KW-1185">Reference proteome</keyword>
<feature type="region of interest" description="Disordered" evidence="1">
    <location>
        <begin position="194"/>
        <end position="237"/>
    </location>
</feature>
<proteinExistence type="predicted"/>
<feature type="compositionally biased region" description="Basic and acidic residues" evidence="1">
    <location>
        <begin position="202"/>
        <end position="213"/>
    </location>
</feature>
<protein>
    <submittedName>
        <fullName evidence="2">Uncharacterized protein</fullName>
    </submittedName>
</protein>
<dbReference type="AlphaFoldDB" id="A0A9P7ICJ9"/>
<accession>A0A9P7ICJ9</accession>
<dbReference type="Proteomes" id="UP000750502">
    <property type="component" value="Unassembled WGS sequence"/>
</dbReference>
<sequence>MPEDQDERKIPKAEDVWKIDTPYLDTAVMRARGVRISGLATSVGVGEEVPDGAIELGRFNETKVDPNHRYYWQPGLLIGYSPDERAAISHSPDFIPPTEMERKLTSATFCNHIEKYGRPEGISAGWGGYDRFLQWQRHGRHVKTAMVENETDHSSNLPSANIVMESTDQKLLVPTYDKHLQPSAKLMKAPTLLGKLKNSGYKGKDKAKKDGGRKQQARPTGHGQQEKNKDTGSENFW</sequence>
<feature type="compositionally biased region" description="Basic and acidic residues" evidence="1">
    <location>
        <begin position="224"/>
        <end position="237"/>
    </location>
</feature>
<evidence type="ECO:0000313" key="2">
    <source>
        <dbReference type="EMBL" id="KAG5760668.1"/>
    </source>
</evidence>
<reference evidence="2" key="1">
    <citation type="journal article" date="2020" name="bioRxiv">
        <title>Historical genomics reveals the evolutionary mechanisms behind multiple outbreaks of the host-specific coffee wilt pathogen Fusarium xylarioides.</title>
        <authorList>
            <person name="Peck D."/>
            <person name="Nowell R.W."/>
            <person name="Flood J."/>
            <person name="Ryan M.J."/>
            <person name="Barraclough T.G."/>
        </authorList>
    </citation>
    <scope>NUCLEOTIDE SEQUENCE</scope>
    <source>
        <strain evidence="2">IMI 127659i</strain>
    </source>
</reference>
<reference evidence="2" key="2">
    <citation type="submission" date="2020-10" db="EMBL/GenBank/DDBJ databases">
        <authorList>
            <person name="Peck L.D."/>
            <person name="Nowell R.W."/>
            <person name="Flood J."/>
            <person name="Ryan M.J."/>
            <person name="Barraclough T.G."/>
        </authorList>
    </citation>
    <scope>NUCLEOTIDE SEQUENCE</scope>
    <source>
        <strain evidence="2">IMI 127659i</strain>
    </source>
</reference>
<evidence type="ECO:0000256" key="1">
    <source>
        <dbReference type="SAM" id="MobiDB-lite"/>
    </source>
</evidence>
<comment type="caution">
    <text evidence="2">The sequence shown here is derived from an EMBL/GenBank/DDBJ whole genome shotgun (WGS) entry which is preliminary data.</text>
</comment>
<gene>
    <name evidence="2" type="ORF">H9Q72_011211</name>
</gene>
<evidence type="ECO:0000313" key="3">
    <source>
        <dbReference type="Proteomes" id="UP000750502"/>
    </source>
</evidence>
<organism evidence="2 3">
    <name type="scientific">Fusarium xylarioides</name>
    <dbReference type="NCBI Taxonomy" id="221167"/>
    <lineage>
        <taxon>Eukaryota</taxon>
        <taxon>Fungi</taxon>
        <taxon>Dikarya</taxon>
        <taxon>Ascomycota</taxon>
        <taxon>Pezizomycotina</taxon>
        <taxon>Sordariomycetes</taxon>
        <taxon>Hypocreomycetidae</taxon>
        <taxon>Hypocreales</taxon>
        <taxon>Nectriaceae</taxon>
        <taxon>Fusarium</taxon>
        <taxon>Fusarium fujikuroi species complex</taxon>
    </lineage>
</organism>